<reference evidence="3" key="1">
    <citation type="journal article" date="2019" name="Int. J. Syst. Evol. Microbiol.">
        <title>The Global Catalogue of Microorganisms (GCM) 10K type strain sequencing project: providing services to taxonomists for standard genome sequencing and annotation.</title>
        <authorList>
            <consortium name="The Broad Institute Genomics Platform"/>
            <consortium name="The Broad Institute Genome Sequencing Center for Infectious Disease"/>
            <person name="Wu L."/>
            <person name="Ma J."/>
        </authorList>
    </citation>
    <scope>NUCLEOTIDE SEQUENCE [LARGE SCALE GENOMIC DNA]</scope>
    <source>
        <strain evidence="3">CGMCC 1.12750</strain>
    </source>
</reference>
<evidence type="ECO:0000256" key="1">
    <source>
        <dbReference type="SAM" id="MobiDB-lite"/>
    </source>
</evidence>
<dbReference type="Gene3D" id="1.10.10.10">
    <property type="entry name" value="Winged helix-like DNA-binding domain superfamily/Winged helix DNA-binding domain"/>
    <property type="match status" value="1"/>
</dbReference>
<dbReference type="EMBL" id="JBHTFQ010000010">
    <property type="protein sequence ID" value="MFC7705769.1"/>
    <property type="molecule type" value="Genomic_DNA"/>
</dbReference>
<dbReference type="Proteomes" id="UP001596516">
    <property type="component" value="Unassembled WGS sequence"/>
</dbReference>
<protein>
    <submittedName>
        <fullName evidence="2">Helix-turn-helix domain-containing protein</fullName>
    </submittedName>
</protein>
<name>A0ABW2ULZ3_9RHOB</name>
<evidence type="ECO:0000313" key="2">
    <source>
        <dbReference type="EMBL" id="MFC7705769.1"/>
    </source>
</evidence>
<feature type="region of interest" description="Disordered" evidence="1">
    <location>
        <begin position="93"/>
        <end position="163"/>
    </location>
</feature>
<organism evidence="2 3">
    <name type="scientific">Plastorhodobacter daqingensis</name>
    <dbReference type="NCBI Taxonomy" id="1387281"/>
    <lineage>
        <taxon>Bacteria</taxon>
        <taxon>Pseudomonadati</taxon>
        <taxon>Pseudomonadota</taxon>
        <taxon>Alphaproteobacteria</taxon>
        <taxon>Rhodobacterales</taxon>
        <taxon>Paracoccaceae</taxon>
        <taxon>Plastorhodobacter</taxon>
    </lineage>
</organism>
<dbReference type="RefSeq" id="WP_377406011.1">
    <property type="nucleotide sequence ID" value="NZ_JBHTFQ010000010.1"/>
</dbReference>
<comment type="caution">
    <text evidence="2">The sequence shown here is derived from an EMBL/GenBank/DDBJ whole genome shotgun (WGS) entry which is preliminary data.</text>
</comment>
<dbReference type="InterPro" id="IPR036388">
    <property type="entry name" value="WH-like_DNA-bd_sf"/>
</dbReference>
<feature type="compositionally biased region" description="Polar residues" evidence="1">
    <location>
        <begin position="94"/>
        <end position="111"/>
    </location>
</feature>
<accession>A0ABW2ULZ3</accession>
<proteinExistence type="predicted"/>
<sequence>MSNLISASVQRRTVGSATRKSVLLYMADKAADNGSGIWTSKANIARDLELSRRAVQLAIQELIRDGLVLEAGQRDCKHGFTVEYAIVPQAVDNLPSTRGQPVDNSTATREQGSPRESGARVTREGDSPQPVNQIHPNHPMNLTTTPPPKGRAVDNSDPQARCLAAAGPGPGLCPASRAEIIKTVQVITDWLQDGIDFDADILPVIRARTTHIRISPIRTWAYFSDAVHAAHQQRLRQPARPQGAEKTSASPQLRFYADWVNGNRYLPPSAISNAMAQALLAAGLVSVERLARRGVPVPAMKEQP</sequence>
<evidence type="ECO:0000313" key="3">
    <source>
        <dbReference type="Proteomes" id="UP001596516"/>
    </source>
</evidence>
<dbReference type="Pfam" id="PF13730">
    <property type="entry name" value="HTH_36"/>
    <property type="match status" value="1"/>
</dbReference>
<feature type="compositionally biased region" description="Basic and acidic residues" evidence="1">
    <location>
        <begin position="117"/>
        <end position="126"/>
    </location>
</feature>
<feature type="compositionally biased region" description="Polar residues" evidence="1">
    <location>
        <begin position="129"/>
        <end position="144"/>
    </location>
</feature>
<gene>
    <name evidence="2" type="ORF">ACFQXB_16395</name>
</gene>
<keyword evidence="3" id="KW-1185">Reference proteome</keyword>